<keyword evidence="4" id="KW-0862">Zinc</keyword>
<keyword evidence="3" id="KW-0378">Hydrolase</keyword>
<proteinExistence type="predicted"/>
<organism evidence="7">
    <name type="scientific">marine sediment metagenome</name>
    <dbReference type="NCBI Taxonomy" id="412755"/>
    <lineage>
        <taxon>unclassified sequences</taxon>
        <taxon>metagenomes</taxon>
        <taxon>ecological metagenomes</taxon>
    </lineage>
</organism>
<dbReference type="Gene3D" id="3.40.140.10">
    <property type="entry name" value="Cytidine Deaminase, domain 2"/>
    <property type="match status" value="1"/>
</dbReference>
<dbReference type="GO" id="GO:0006508">
    <property type="term" value="P:proteolysis"/>
    <property type="evidence" value="ECO:0007669"/>
    <property type="project" value="UniProtKB-KW"/>
</dbReference>
<dbReference type="Pfam" id="PF14464">
    <property type="entry name" value="Prok-JAB"/>
    <property type="match status" value="1"/>
</dbReference>
<reference evidence="7" key="1">
    <citation type="journal article" date="2015" name="Nature">
        <title>Complex archaea that bridge the gap between prokaryotes and eukaryotes.</title>
        <authorList>
            <person name="Spang A."/>
            <person name="Saw J.H."/>
            <person name="Jorgensen S.L."/>
            <person name="Zaremba-Niedzwiedzka K."/>
            <person name="Martijn J."/>
            <person name="Lind A.E."/>
            <person name="van Eijk R."/>
            <person name="Schleper C."/>
            <person name="Guy L."/>
            <person name="Ettema T.J."/>
        </authorList>
    </citation>
    <scope>NUCLEOTIDE SEQUENCE</scope>
</reference>
<dbReference type="GO" id="GO:0008237">
    <property type="term" value="F:metallopeptidase activity"/>
    <property type="evidence" value="ECO:0007669"/>
    <property type="project" value="UniProtKB-KW"/>
</dbReference>
<evidence type="ECO:0000256" key="3">
    <source>
        <dbReference type="ARBA" id="ARBA00022801"/>
    </source>
</evidence>
<gene>
    <name evidence="7" type="ORF">LCGC14_1811100</name>
</gene>
<dbReference type="GO" id="GO:0046872">
    <property type="term" value="F:metal ion binding"/>
    <property type="evidence" value="ECO:0007669"/>
    <property type="project" value="UniProtKB-KW"/>
</dbReference>
<dbReference type="InterPro" id="IPR028090">
    <property type="entry name" value="JAB_dom_prok"/>
</dbReference>
<evidence type="ECO:0000256" key="2">
    <source>
        <dbReference type="ARBA" id="ARBA00022723"/>
    </source>
</evidence>
<feature type="domain" description="JAB" evidence="6">
    <location>
        <begin position="177"/>
        <end position="266"/>
    </location>
</feature>
<keyword evidence="2" id="KW-0479">Metal-binding</keyword>
<keyword evidence="5" id="KW-0482">Metalloprotease</keyword>
<dbReference type="AlphaFoldDB" id="A0A0F9GLM3"/>
<protein>
    <recommendedName>
        <fullName evidence="6">JAB domain-containing protein</fullName>
    </recommendedName>
</protein>
<evidence type="ECO:0000256" key="1">
    <source>
        <dbReference type="ARBA" id="ARBA00022670"/>
    </source>
</evidence>
<evidence type="ECO:0000256" key="5">
    <source>
        <dbReference type="ARBA" id="ARBA00023049"/>
    </source>
</evidence>
<evidence type="ECO:0000256" key="4">
    <source>
        <dbReference type="ARBA" id="ARBA00022833"/>
    </source>
</evidence>
<keyword evidence="1" id="KW-0645">Protease</keyword>
<accession>A0A0F9GLM3</accession>
<dbReference type="EMBL" id="LAZR01017592">
    <property type="protein sequence ID" value="KKL99769.1"/>
    <property type="molecule type" value="Genomic_DNA"/>
</dbReference>
<evidence type="ECO:0000259" key="6">
    <source>
        <dbReference type="Pfam" id="PF14464"/>
    </source>
</evidence>
<sequence length="358" mass="38729">MESTHRYVMSVYREDRTPITQVPADMDWFPAGQCARFEGIRRGCLSPDGAVQTAIEPVWHPAAGEPYVDGVRVEVSQAGAEAYRYDVPLLYFELLAKQVSAQLVQQSELAAGEYYRYVVAAYPCQPAPAEATPAKGLVVESITPPLPLTEAPLEEFITGAAAVAQPDPLDMPAILHERVLAEATELASKAAPYETGGILIGHLHRDLASGEIFLVITAQIPAEHTGTPHMTKLTFTPQTWSAGQAAIDLRGRDELTAGWWHSHTYMAETCKDCRKAKEGSCQVDAAFMSADDIQLHRTCFPGAYSIALVVGQSPCSGTTRSVFGWKQGMVTARGFHVLNQSRTQAADGAVVTGGRRNA</sequence>
<dbReference type="SUPFAM" id="SSF102712">
    <property type="entry name" value="JAB1/MPN domain"/>
    <property type="match status" value="1"/>
</dbReference>
<evidence type="ECO:0000313" key="7">
    <source>
        <dbReference type="EMBL" id="KKL99769.1"/>
    </source>
</evidence>
<name>A0A0F9GLM3_9ZZZZ</name>
<comment type="caution">
    <text evidence="7">The sequence shown here is derived from an EMBL/GenBank/DDBJ whole genome shotgun (WGS) entry which is preliminary data.</text>
</comment>